<dbReference type="Pfam" id="PF21993">
    <property type="entry name" value="TetR_C_13_2"/>
    <property type="match status" value="1"/>
</dbReference>
<reference evidence="6 7" key="2">
    <citation type="journal article" date="2010" name="J. Bacteriol.">
        <title>Complete genome sequence of Beijerinckia indica subsp. indica.</title>
        <authorList>
            <person name="Tamas I."/>
            <person name="Dedysh S.N."/>
            <person name="Liesack W."/>
            <person name="Stott M.B."/>
            <person name="Alam M."/>
            <person name="Murrell J.C."/>
            <person name="Dunfield P.F."/>
        </authorList>
    </citation>
    <scope>NUCLEOTIDE SEQUENCE [LARGE SCALE GENOMIC DNA]</scope>
    <source>
        <strain evidence="7">ATCC 9039 / DSM 1715 / NCIMB 8712</strain>
    </source>
</reference>
<dbReference type="PROSITE" id="PS50977">
    <property type="entry name" value="HTH_TETR_2"/>
    <property type="match status" value="1"/>
</dbReference>
<dbReference type="Gene3D" id="1.10.357.10">
    <property type="entry name" value="Tetracycline Repressor, domain 2"/>
    <property type="match status" value="1"/>
</dbReference>
<evidence type="ECO:0000256" key="2">
    <source>
        <dbReference type="ARBA" id="ARBA00023125"/>
    </source>
</evidence>
<dbReference type="KEGG" id="bid:Bind_2270"/>
<evidence type="ECO:0000256" key="3">
    <source>
        <dbReference type="ARBA" id="ARBA00023163"/>
    </source>
</evidence>
<dbReference type="SUPFAM" id="SSF48498">
    <property type="entry name" value="Tetracyclin repressor-like, C-terminal domain"/>
    <property type="match status" value="1"/>
</dbReference>
<dbReference type="STRING" id="395963.Bind_2270"/>
<dbReference type="Proteomes" id="UP000001695">
    <property type="component" value="Chromosome"/>
</dbReference>
<feature type="DNA-binding region" description="H-T-H motif" evidence="4">
    <location>
        <begin position="31"/>
        <end position="50"/>
    </location>
</feature>
<keyword evidence="1" id="KW-0805">Transcription regulation</keyword>
<keyword evidence="3" id="KW-0804">Transcription</keyword>
<dbReference type="Pfam" id="PF00440">
    <property type="entry name" value="TetR_N"/>
    <property type="match status" value="1"/>
</dbReference>
<dbReference type="HOGENOM" id="CLU_069356_28_1_5"/>
<feature type="domain" description="HTH tetR-type" evidence="5">
    <location>
        <begin position="8"/>
        <end position="68"/>
    </location>
</feature>
<dbReference type="InterPro" id="IPR054156">
    <property type="entry name" value="YxaF_TetR_C"/>
</dbReference>
<organism evidence="6 7">
    <name type="scientific">Beijerinckia indica subsp. indica (strain ATCC 9039 / DSM 1715 / NCIMB 8712)</name>
    <dbReference type="NCBI Taxonomy" id="395963"/>
    <lineage>
        <taxon>Bacteria</taxon>
        <taxon>Pseudomonadati</taxon>
        <taxon>Pseudomonadota</taxon>
        <taxon>Alphaproteobacteria</taxon>
        <taxon>Hyphomicrobiales</taxon>
        <taxon>Beijerinckiaceae</taxon>
        <taxon>Beijerinckia</taxon>
    </lineage>
</organism>
<keyword evidence="2 4" id="KW-0238">DNA-binding</keyword>
<dbReference type="eggNOG" id="COG1309">
    <property type="taxonomic scope" value="Bacteria"/>
</dbReference>
<name>B2IHA2_BEII9</name>
<dbReference type="PANTHER" id="PTHR47506:SF7">
    <property type="entry name" value="TRANSCRIPTIONAL REGULATORY PROTEIN"/>
    <property type="match status" value="1"/>
</dbReference>
<evidence type="ECO:0000313" key="7">
    <source>
        <dbReference type="Proteomes" id="UP000001695"/>
    </source>
</evidence>
<keyword evidence="7" id="KW-1185">Reference proteome</keyword>
<evidence type="ECO:0000256" key="4">
    <source>
        <dbReference type="PROSITE-ProRule" id="PRU00335"/>
    </source>
</evidence>
<gene>
    <name evidence="6" type="ordered locus">Bind_2270</name>
</gene>
<dbReference type="RefSeq" id="WP_012385241.1">
    <property type="nucleotide sequence ID" value="NC_010581.1"/>
</dbReference>
<evidence type="ECO:0000259" key="5">
    <source>
        <dbReference type="PROSITE" id="PS50977"/>
    </source>
</evidence>
<proteinExistence type="predicted"/>
<protein>
    <submittedName>
        <fullName evidence="6">Transcriptional regulator, TetR family</fullName>
    </submittedName>
</protein>
<dbReference type="InterPro" id="IPR023772">
    <property type="entry name" value="DNA-bd_HTH_TetR-type_CS"/>
</dbReference>
<evidence type="ECO:0000256" key="1">
    <source>
        <dbReference type="ARBA" id="ARBA00023015"/>
    </source>
</evidence>
<accession>B2IHA2</accession>
<dbReference type="SUPFAM" id="SSF46689">
    <property type="entry name" value="Homeodomain-like"/>
    <property type="match status" value="1"/>
</dbReference>
<dbReference type="InterPro" id="IPR009057">
    <property type="entry name" value="Homeodomain-like_sf"/>
</dbReference>
<dbReference type="AlphaFoldDB" id="B2IHA2"/>
<reference evidence="7" key="1">
    <citation type="submission" date="2008-03" db="EMBL/GenBank/DDBJ databases">
        <title>Complete sequence of chromosome of Beijerinckia indica subsp. indica ATCC 9039.</title>
        <authorList>
            <consortium name="US DOE Joint Genome Institute"/>
            <person name="Copeland A."/>
            <person name="Lucas S."/>
            <person name="Lapidus A."/>
            <person name="Glavina del Rio T."/>
            <person name="Dalin E."/>
            <person name="Tice H."/>
            <person name="Bruce D."/>
            <person name="Goodwin L."/>
            <person name="Pitluck S."/>
            <person name="LaButti K."/>
            <person name="Schmutz J."/>
            <person name="Larimer F."/>
            <person name="Land M."/>
            <person name="Hauser L."/>
            <person name="Kyrpides N."/>
            <person name="Mikhailova N."/>
            <person name="Dunfield P.F."/>
            <person name="Dedysh S.N."/>
            <person name="Liesack W."/>
            <person name="Saw J.H."/>
            <person name="Alam M."/>
            <person name="Chen Y."/>
            <person name="Murrell J.C."/>
            <person name="Richardson P."/>
        </authorList>
    </citation>
    <scope>NUCLEOTIDE SEQUENCE [LARGE SCALE GENOMIC DNA]</scope>
    <source>
        <strain evidence="7">ATCC 9039 / DSM 1715 / NCIMB 8712</strain>
    </source>
</reference>
<dbReference type="InterPro" id="IPR001647">
    <property type="entry name" value="HTH_TetR"/>
</dbReference>
<dbReference type="InterPro" id="IPR036271">
    <property type="entry name" value="Tet_transcr_reg_TetR-rel_C_sf"/>
</dbReference>
<evidence type="ECO:0000313" key="6">
    <source>
        <dbReference type="EMBL" id="ACB95887.1"/>
    </source>
</evidence>
<dbReference type="PROSITE" id="PS01081">
    <property type="entry name" value="HTH_TETR_1"/>
    <property type="match status" value="1"/>
</dbReference>
<dbReference type="EMBL" id="CP001016">
    <property type="protein sequence ID" value="ACB95887.1"/>
    <property type="molecule type" value="Genomic_DNA"/>
</dbReference>
<dbReference type="PANTHER" id="PTHR47506">
    <property type="entry name" value="TRANSCRIPTIONAL REGULATORY PROTEIN"/>
    <property type="match status" value="1"/>
</dbReference>
<dbReference type="PRINTS" id="PR00455">
    <property type="entry name" value="HTHTETR"/>
</dbReference>
<dbReference type="GO" id="GO:0003677">
    <property type="term" value="F:DNA binding"/>
    <property type="evidence" value="ECO:0007669"/>
    <property type="project" value="UniProtKB-UniRule"/>
</dbReference>
<sequence length="189" mass="21269">MPPLLQDQNRYDCILAAAEVLFRTKGYHATSMSDVAEQCQIQKAALYYHFASKEALALAVMAKVQAYFDKVVFGFAYDKDMPRSERLAKLAQNLAAYYSADTGGCLFAGFAVEELADTPAFHAPIQHYFKSWTKACETLFAEVYDSESARTLAENFVADLQGALVMMRVTRQATYLQRLFLRLKETLAE</sequence>